<sequence length="51" mass="5473">MRLKFIANPAAGSHQAGIIERAAEYMRRQGAEVEVFLTEYAGHAGELAAGL</sequence>
<evidence type="ECO:0000259" key="1">
    <source>
        <dbReference type="PROSITE" id="PS50146"/>
    </source>
</evidence>
<dbReference type="AlphaFoldDB" id="A0A3B0VHE2"/>
<evidence type="ECO:0000313" key="2">
    <source>
        <dbReference type="EMBL" id="VAW42351.1"/>
    </source>
</evidence>
<dbReference type="SUPFAM" id="SSF111331">
    <property type="entry name" value="NAD kinase/diacylglycerol kinase-like"/>
    <property type="match status" value="1"/>
</dbReference>
<proteinExistence type="predicted"/>
<gene>
    <name evidence="2" type="ORF">MNBD_DELTA03-1131</name>
</gene>
<feature type="domain" description="DAGKc" evidence="1">
    <location>
        <begin position="1"/>
        <end position="51"/>
    </location>
</feature>
<dbReference type="GO" id="GO:0016301">
    <property type="term" value="F:kinase activity"/>
    <property type="evidence" value="ECO:0007669"/>
    <property type="project" value="InterPro"/>
</dbReference>
<dbReference type="InterPro" id="IPR016064">
    <property type="entry name" value="NAD/diacylglycerol_kinase_sf"/>
</dbReference>
<reference evidence="2" key="1">
    <citation type="submission" date="2018-06" db="EMBL/GenBank/DDBJ databases">
        <authorList>
            <person name="Zhirakovskaya E."/>
        </authorList>
    </citation>
    <scope>NUCLEOTIDE SEQUENCE</scope>
</reference>
<organism evidence="2">
    <name type="scientific">hydrothermal vent metagenome</name>
    <dbReference type="NCBI Taxonomy" id="652676"/>
    <lineage>
        <taxon>unclassified sequences</taxon>
        <taxon>metagenomes</taxon>
        <taxon>ecological metagenomes</taxon>
    </lineage>
</organism>
<dbReference type="Pfam" id="PF00781">
    <property type="entry name" value="DAGK_cat"/>
    <property type="match status" value="1"/>
</dbReference>
<dbReference type="Gene3D" id="3.40.50.10330">
    <property type="entry name" value="Probable inorganic polyphosphate/atp-NAD kinase, domain 1"/>
    <property type="match status" value="1"/>
</dbReference>
<name>A0A3B0VHE2_9ZZZZ</name>
<dbReference type="PROSITE" id="PS50146">
    <property type="entry name" value="DAGK"/>
    <property type="match status" value="1"/>
</dbReference>
<feature type="non-terminal residue" evidence="2">
    <location>
        <position position="51"/>
    </location>
</feature>
<dbReference type="InterPro" id="IPR001206">
    <property type="entry name" value="Diacylglycerol_kinase_cat_dom"/>
</dbReference>
<dbReference type="InterPro" id="IPR017438">
    <property type="entry name" value="ATP-NAD_kinase_N"/>
</dbReference>
<protein>
    <recommendedName>
        <fullName evidence="1">DAGKc domain-containing protein</fullName>
    </recommendedName>
</protein>
<accession>A0A3B0VHE2</accession>
<dbReference type="EMBL" id="UOEX01000436">
    <property type="protein sequence ID" value="VAW42351.1"/>
    <property type="molecule type" value="Genomic_DNA"/>
</dbReference>